<gene>
    <name evidence="2" type="ORF">L201_006455</name>
</gene>
<dbReference type="GO" id="GO:0005737">
    <property type="term" value="C:cytoplasm"/>
    <property type="evidence" value="ECO:0007669"/>
    <property type="project" value="TreeGrafter"/>
</dbReference>
<dbReference type="GO" id="GO:0016491">
    <property type="term" value="F:oxidoreductase activity"/>
    <property type="evidence" value="ECO:0007669"/>
    <property type="project" value="TreeGrafter"/>
</dbReference>
<accession>A0AAX4K326</accession>
<dbReference type="InterPro" id="IPR002347">
    <property type="entry name" value="SDR_fam"/>
</dbReference>
<proteinExistence type="inferred from homology"/>
<dbReference type="InterPro" id="IPR051468">
    <property type="entry name" value="Fungal_SecMetab_SDRs"/>
</dbReference>
<dbReference type="GO" id="GO:0019748">
    <property type="term" value="P:secondary metabolic process"/>
    <property type="evidence" value="ECO:0007669"/>
    <property type="project" value="TreeGrafter"/>
</dbReference>
<sequence length="285" mass="31266">MSESQQYNTIILITGANTGIGLATVQALLTSPTSETRNTIILTSRSLDRANKAVEELKADSTYSQAFSSGNQVIPKQLDLNDEESAKSLHDDIKKSYGRVDVLINNAGAHYDFPIAAGKMTRREGFIKAFYTNVVATDAFTELFMDLLFEAESQTQNGARLIYLSSGISSLTDHSNQNVPVNQSPAAGWPKRKPVFQVPTYRTSKTAMNMMILEWVRTLKNDNIKIHIIDPGFNATNLGGGDIDLLRSKGAQEPIKAGLFIKSVIQGERDNDQGKLIGKDGVIPW</sequence>
<keyword evidence="3" id="KW-1185">Reference proteome</keyword>
<evidence type="ECO:0000256" key="1">
    <source>
        <dbReference type="ARBA" id="ARBA00006484"/>
    </source>
</evidence>
<dbReference type="Proteomes" id="UP001355207">
    <property type="component" value="Chromosome 9"/>
</dbReference>
<comment type="similarity">
    <text evidence="1">Belongs to the short-chain dehydrogenases/reductases (SDR) family.</text>
</comment>
<dbReference type="PRINTS" id="PR00081">
    <property type="entry name" value="GDHRDH"/>
</dbReference>
<dbReference type="InterPro" id="IPR036291">
    <property type="entry name" value="NAD(P)-bd_dom_sf"/>
</dbReference>
<evidence type="ECO:0000313" key="2">
    <source>
        <dbReference type="EMBL" id="WWC91509.1"/>
    </source>
</evidence>
<dbReference type="Pfam" id="PF00106">
    <property type="entry name" value="adh_short"/>
    <property type="match status" value="1"/>
</dbReference>
<dbReference type="EMBL" id="CP144106">
    <property type="protein sequence ID" value="WWC91509.1"/>
    <property type="molecule type" value="Genomic_DNA"/>
</dbReference>
<dbReference type="PANTHER" id="PTHR43544:SF32">
    <property type="entry name" value="CHAIN DEHYDROGENASE, PUTATIVE (AFU_ORTHOLOGUE AFUA_5G01530)-RELATED"/>
    <property type="match status" value="1"/>
</dbReference>
<dbReference type="PANTHER" id="PTHR43544">
    <property type="entry name" value="SHORT-CHAIN DEHYDROGENASE/REDUCTASE"/>
    <property type="match status" value="1"/>
</dbReference>
<reference evidence="2 3" key="1">
    <citation type="submission" date="2024-01" db="EMBL/GenBank/DDBJ databases">
        <title>Comparative genomics of Cryptococcus and Kwoniella reveals pathogenesis evolution and contrasting modes of karyotype evolution via chromosome fusion or intercentromeric recombination.</title>
        <authorList>
            <person name="Coelho M.A."/>
            <person name="David-Palma M."/>
            <person name="Shea T."/>
            <person name="Bowers K."/>
            <person name="McGinley-Smith S."/>
            <person name="Mohammad A.W."/>
            <person name="Gnirke A."/>
            <person name="Yurkov A.M."/>
            <person name="Nowrousian M."/>
            <person name="Sun S."/>
            <person name="Cuomo C.A."/>
            <person name="Heitman J."/>
        </authorList>
    </citation>
    <scope>NUCLEOTIDE SEQUENCE [LARGE SCALE GENOMIC DNA]</scope>
    <source>
        <strain evidence="2 3">CBS 6074</strain>
    </source>
</reference>
<dbReference type="GeneID" id="91097124"/>
<dbReference type="RefSeq" id="XP_066078271.1">
    <property type="nucleotide sequence ID" value="XM_066222174.1"/>
</dbReference>
<protein>
    <recommendedName>
        <fullName evidence="4">Short-chain dehydrogenase</fullName>
    </recommendedName>
</protein>
<dbReference type="SUPFAM" id="SSF51735">
    <property type="entry name" value="NAD(P)-binding Rossmann-fold domains"/>
    <property type="match status" value="1"/>
</dbReference>
<organism evidence="2 3">
    <name type="scientific">Kwoniella dendrophila CBS 6074</name>
    <dbReference type="NCBI Taxonomy" id="1295534"/>
    <lineage>
        <taxon>Eukaryota</taxon>
        <taxon>Fungi</taxon>
        <taxon>Dikarya</taxon>
        <taxon>Basidiomycota</taxon>
        <taxon>Agaricomycotina</taxon>
        <taxon>Tremellomycetes</taxon>
        <taxon>Tremellales</taxon>
        <taxon>Cryptococcaceae</taxon>
        <taxon>Kwoniella</taxon>
    </lineage>
</organism>
<dbReference type="Gene3D" id="3.40.50.720">
    <property type="entry name" value="NAD(P)-binding Rossmann-like Domain"/>
    <property type="match status" value="1"/>
</dbReference>
<name>A0AAX4K326_9TREE</name>
<dbReference type="AlphaFoldDB" id="A0AAX4K326"/>
<evidence type="ECO:0008006" key="4">
    <source>
        <dbReference type="Google" id="ProtNLM"/>
    </source>
</evidence>
<evidence type="ECO:0000313" key="3">
    <source>
        <dbReference type="Proteomes" id="UP001355207"/>
    </source>
</evidence>